<proteinExistence type="predicted"/>
<dbReference type="Pfam" id="PF00514">
    <property type="entry name" value="Arm"/>
    <property type="match status" value="1"/>
</dbReference>
<keyword evidence="4" id="KW-0963">Cytoplasm</keyword>
<dbReference type="InterPro" id="IPR011989">
    <property type="entry name" value="ARM-like"/>
</dbReference>
<evidence type="ECO:0000256" key="3">
    <source>
        <dbReference type="ARBA" id="ARBA00004514"/>
    </source>
</evidence>
<dbReference type="SMART" id="SM00185">
    <property type="entry name" value="ARM"/>
    <property type="match status" value="6"/>
</dbReference>
<comment type="subcellular location">
    <subcellularLocation>
        <location evidence="3">Cytoplasm</location>
        <location evidence="3">Cytosol</location>
    </subcellularLocation>
    <subcellularLocation>
        <location evidence="2">Endoplasmic reticulum</location>
    </subcellularLocation>
    <subcellularLocation>
        <location evidence="1">Mitochondrion</location>
    </subcellularLocation>
</comment>
<evidence type="ECO:0000256" key="1">
    <source>
        <dbReference type="ARBA" id="ARBA00004173"/>
    </source>
</evidence>
<dbReference type="InterPro" id="IPR016024">
    <property type="entry name" value="ARM-type_fold"/>
</dbReference>
<organism evidence="8 9">
    <name type="scientific">Anthoscopus minutus</name>
    <name type="common">Southern penduline-tit</name>
    <dbReference type="NCBI Taxonomy" id="156561"/>
    <lineage>
        <taxon>Eukaryota</taxon>
        <taxon>Metazoa</taxon>
        <taxon>Chordata</taxon>
        <taxon>Craniata</taxon>
        <taxon>Vertebrata</taxon>
        <taxon>Euteleostomi</taxon>
        <taxon>Archelosauria</taxon>
        <taxon>Archosauria</taxon>
        <taxon>Dinosauria</taxon>
        <taxon>Saurischia</taxon>
        <taxon>Theropoda</taxon>
        <taxon>Coelurosauria</taxon>
        <taxon>Aves</taxon>
        <taxon>Neognathae</taxon>
        <taxon>Neoaves</taxon>
        <taxon>Telluraves</taxon>
        <taxon>Australaves</taxon>
        <taxon>Passeriformes</taxon>
        <taxon>Paridae</taxon>
        <taxon>Anthoscopus</taxon>
    </lineage>
</organism>
<evidence type="ECO:0000256" key="2">
    <source>
        <dbReference type="ARBA" id="ARBA00004240"/>
    </source>
</evidence>
<accession>A0A7L2EJL6</accession>
<dbReference type="GO" id="GO:0005829">
    <property type="term" value="C:cytosol"/>
    <property type="evidence" value="ECO:0007669"/>
    <property type="project" value="UniProtKB-SubCell"/>
</dbReference>
<dbReference type="Proteomes" id="UP000554720">
    <property type="component" value="Unassembled WGS sequence"/>
</dbReference>
<dbReference type="PROSITE" id="PS50176">
    <property type="entry name" value="ARM_REPEAT"/>
    <property type="match status" value="2"/>
</dbReference>
<evidence type="ECO:0000256" key="7">
    <source>
        <dbReference type="PROSITE-ProRule" id="PRU00259"/>
    </source>
</evidence>
<evidence type="ECO:0000313" key="9">
    <source>
        <dbReference type="Proteomes" id="UP000554720"/>
    </source>
</evidence>
<gene>
    <name evidence="8" type="primary">Rap1gds1</name>
    <name evidence="8" type="ORF">ANTMIN_R06841</name>
</gene>
<dbReference type="GO" id="GO:0005739">
    <property type="term" value="C:mitochondrion"/>
    <property type="evidence" value="ECO:0007669"/>
    <property type="project" value="UniProtKB-SubCell"/>
</dbReference>
<feature type="repeat" description="ARM" evidence="7">
    <location>
        <begin position="253"/>
        <end position="285"/>
    </location>
</feature>
<protein>
    <submittedName>
        <fullName evidence="8">GDS1 protein</fullName>
    </submittedName>
</protein>
<evidence type="ECO:0000256" key="4">
    <source>
        <dbReference type="ARBA" id="ARBA00022490"/>
    </source>
</evidence>
<dbReference type="SUPFAM" id="SSF48371">
    <property type="entry name" value="ARM repeat"/>
    <property type="match status" value="2"/>
</dbReference>
<dbReference type="EMBL" id="VWYI01041060">
    <property type="protein sequence ID" value="NXQ62296.1"/>
    <property type="molecule type" value="Genomic_DNA"/>
</dbReference>
<keyword evidence="9" id="KW-1185">Reference proteome</keyword>
<sequence>CAVKAAHVLSEIAKNEEMKKPCIEADLVLTLIPLLESTDQEMLLHAGRAIGRICYDNRDLQGELVKVGVIPSLVRILTDYAESEPLVHVALLALFTLADLDSAKEALSMTKVAEQLVKQLKRAESHERLEMVFEVLQAIAENDTLKVQLVDAGVPEVLSEILLRLQGSSQAEDTCIVKAASDLIVSLLLGADAHYKELKIAKSNPKAIVLILARLENSQGKDSLDSEFTSFVSITVFLTSLTYGNCLRLFQLGVIHQLLDLLEKHVQSGDTSVQQAALSALQNLAVPVVSKVQVLEEGVAERIEALLRSESPPVQFKLLGTLRMLADGQADAAEILGQDPLLLNRLVQWCSVSDHSGICGEANRLLASILHHNRSQEVVKAIQAAQGVKHLVSMITSEHAAMQNEALNALAIASAIDLETLEESFKELQLVQSLHKLLRDDNTSPEVKYNSMGLLCRLLNSGDLRQEIEEDKIKDTLERLCSHSNANVVKEAITTLQVLRGDT</sequence>
<dbReference type="Gene3D" id="1.25.10.10">
    <property type="entry name" value="Leucine-rich Repeat Variant"/>
    <property type="match status" value="2"/>
</dbReference>
<dbReference type="OrthoDB" id="26149at2759"/>
<dbReference type="PANTHER" id="PTHR10957">
    <property type="entry name" value="RAP1 GTPASE-GDP DISSOCIATION STIMULATOR 1"/>
    <property type="match status" value="1"/>
</dbReference>
<dbReference type="GO" id="GO:0005783">
    <property type="term" value="C:endoplasmic reticulum"/>
    <property type="evidence" value="ECO:0007669"/>
    <property type="project" value="UniProtKB-SubCell"/>
</dbReference>
<feature type="non-terminal residue" evidence="8">
    <location>
        <position position="503"/>
    </location>
</feature>
<keyword evidence="6" id="KW-0496">Mitochondrion</keyword>
<evidence type="ECO:0000256" key="5">
    <source>
        <dbReference type="ARBA" id="ARBA00022824"/>
    </source>
</evidence>
<comment type="caution">
    <text evidence="8">The sequence shown here is derived from an EMBL/GenBank/DDBJ whole genome shotgun (WGS) entry which is preliminary data.</text>
</comment>
<feature type="non-terminal residue" evidence="8">
    <location>
        <position position="1"/>
    </location>
</feature>
<dbReference type="AlphaFoldDB" id="A0A7L2EJL6"/>
<dbReference type="InterPro" id="IPR000225">
    <property type="entry name" value="Armadillo"/>
</dbReference>
<evidence type="ECO:0000313" key="8">
    <source>
        <dbReference type="EMBL" id="NXQ62296.1"/>
    </source>
</evidence>
<dbReference type="GO" id="GO:0005085">
    <property type="term" value="F:guanyl-nucleotide exchange factor activity"/>
    <property type="evidence" value="ECO:0007669"/>
    <property type="project" value="InterPro"/>
</dbReference>
<dbReference type="InterPro" id="IPR040144">
    <property type="entry name" value="RAP1GDS1"/>
</dbReference>
<evidence type="ECO:0000256" key="6">
    <source>
        <dbReference type="ARBA" id="ARBA00023128"/>
    </source>
</evidence>
<feature type="repeat" description="ARM" evidence="7">
    <location>
        <begin position="68"/>
        <end position="107"/>
    </location>
</feature>
<reference evidence="8 9" key="1">
    <citation type="submission" date="2019-09" db="EMBL/GenBank/DDBJ databases">
        <title>Bird 10,000 Genomes (B10K) Project - Family phase.</title>
        <authorList>
            <person name="Zhang G."/>
        </authorList>
    </citation>
    <scope>NUCLEOTIDE SEQUENCE [LARGE SCALE GENOMIC DNA]</scope>
    <source>
        <strain evidence="8">B10K-DU-011-42</strain>
        <tissue evidence="8">Muscle</tissue>
    </source>
</reference>
<keyword evidence="5" id="KW-0256">Endoplasmic reticulum</keyword>
<name>A0A7L2EJL6_ANTMN</name>